<evidence type="ECO:0000313" key="2">
    <source>
        <dbReference type="Proteomes" id="UP000215459"/>
    </source>
</evidence>
<comment type="caution">
    <text evidence="1">The sequence shown here is derived from an EMBL/GenBank/DDBJ whole genome shotgun (WGS) entry which is preliminary data.</text>
</comment>
<name>A0A235B1I3_9BACL</name>
<dbReference type="EMBL" id="NOWF01000022">
    <property type="protein sequence ID" value="OYD06102.1"/>
    <property type="molecule type" value="Genomic_DNA"/>
</dbReference>
<organism evidence="1 2">
    <name type="scientific">Paludifilum halophilum</name>
    <dbReference type="NCBI Taxonomy" id="1642702"/>
    <lineage>
        <taxon>Bacteria</taxon>
        <taxon>Bacillati</taxon>
        <taxon>Bacillota</taxon>
        <taxon>Bacilli</taxon>
        <taxon>Bacillales</taxon>
        <taxon>Thermoactinomycetaceae</taxon>
        <taxon>Paludifilum</taxon>
    </lineage>
</organism>
<evidence type="ECO:0000313" key="1">
    <source>
        <dbReference type="EMBL" id="OYD06102.1"/>
    </source>
</evidence>
<protein>
    <submittedName>
        <fullName evidence="1">Uncharacterized protein</fullName>
    </submittedName>
</protein>
<dbReference type="Proteomes" id="UP000215459">
    <property type="component" value="Unassembled WGS sequence"/>
</dbReference>
<dbReference type="RefSeq" id="WP_094266020.1">
    <property type="nucleotide sequence ID" value="NZ_NOWF01000022.1"/>
</dbReference>
<dbReference type="AlphaFoldDB" id="A0A235B1I3"/>
<reference evidence="1 2" key="1">
    <citation type="submission" date="2017-07" db="EMBL/GenBank/DDBJ databases">
        <title>The genome sequence of Paludifilum halophilum highlights mechanisms for microbial adaptation to high salt environemnts.</title>
        <authorList>
            <person name="Belbahri L."/>
        </authorList>
    </citation>
    <scope>NUCLEOTIDE SEQUENCE [LARGE SCALE GENOMIC DNA]</scope>
    <source>
        <strain evidence="1 2">DSM 102817</strain>
    </source>
</reference>
<keyword evidence="2" id="KW-1185">Reference proteome</keyword>
<proteinExistence type="predicted"/>
<gene>
    <name evidence="1" type="ORF">CHM34_18130</name>
</gene>
<sequence>MTNFKAKVVEDIPAHRLLGLGGINSGGDPEEGWETIYLIPSRLGWIPDFVTSKELKAGEFVNVAIKDNPIWEVEAVEDLPAGTAVQCTEDGRVKHYVPADGNHIGCTLHSVKAGEVVAFFRKYGTMPPSQEQVLAMPQVEKETKSKRTRKKASV</sequence>
<dbReference type="OrthoDB" id="2943233at2"/>
<accession>A0A235B1I3</accession>